<comment type="caution">
    <text evidence="1">The sequence shown here is derived from an EMBL/GenBank/DDBJ whole genome shotgun (WGS) entry which is preliminary data.</text>
</comment>
<dbReference type="Proteomes" id="UP001153269">
    <property type="component" value="Unassembled WGS sequence"/>
</dbReference>
<sequence length="107" mass="11264">MAPSKSLGGFDESTSSSSQIFRTVASTCSKEDSPSLNWDGASLHLPPTGNGQLGYTATHALLRATRLHHPSLRLLALSLNTIVTAVDNTPQSLQAKKAAASESRTVM</sequence>
<organism evidence="1 2">
    <name type="scientific">Pleuronectes platessa</name>
    <name type="common">European plaice</name>
    <dbReference type="NCBI Taxonomy" id="8262"/>
    <lineage>
        <taxon>Eukaryota</taxon>
        <taxon>Metazoa</taxon>
        <taxon>Chordata</taxon>
        <taxon>Craniata</taxon>
        <taxon>Vertebrata</taxon>
        <taxon>Euteleostomi</taxon>
        <taxon>Actinopterygii</taxon>
        <taxon>Neopterygii</taxon>
        <taxon>Teleostei</taxon>
        <taxon>Neoteleostei</taxon>
        <taxon>Acanthomorphata</taxon>
        <taxon>Carangaria</taxon>
        <taxon>Pleuronectiformes</taxon>
        <taxon>Pleuronectoidei</taxon>
        <taxon>Pleuronectidae</taxon>
        <taxon>Pleuronectes</taxon>
    </lineage>
</organism>
<evidence type="ECO:0000313" key="2">
    <source>
        <dbReference type="Proteomes" id="UP001153269"/>
    </source>
</evidence>
<reference evidence="1" key="1">
    <citation type="submission" date="2020-03" db="EMBL/GenBank/DDBJ databases">
        <authorList>
            <person name="Weist P."/>
        </authorList>
    </citation>
    <scope>NUCLEOTIDE SEQUENCE</scope>
</reference>
<dbReference type="AlphaFoldDB" id="A0A9N7U260"/>
<accession>A0A9N7U260</accession>
<proteinExistence type="predicted"/>
<name>A0A9N7U260_PLEPL</name>
<gene>
    <name evidence="1" type="ORF">PLEPLA_LOCUS10660</name>
</gene>
<dbReference type="EMBL" id="CADEAL010000608">
    <property type="protein sequence ID" value="CAB1422742.1"/>
    <property type="molecule type" value="Genomic_DNA"/>
</dbReference>
<keyword evidence="2" id="KW-1185">Reference proteome</keyword>
<protein>
    <submittedName>
        <fullName evidence="1">Uncharacterized protein</fullName>
    </submittedName>
</protein>
<evidence type="ECO:0000313" key="1">
    <source>
        <dbReference type="EMBL" id="CAB1422742.1"/>
    </source>
</evidence>